<evidence type="ECO:0000259" key="9">
    <source>
        <dbReference type="Pfam" id="PF08335"/>
    </source>
</evidence>
<proteinExistence type="inferred from homology"/>
<dbReference type="GO" id="GO:0016874">
    <property type="term" value="F:ligase activity"/>
    <property type="evidence" value="ECO:0007669"/>
    <property type="project" value="UniProtKB-KW"/>
</dbReference>
<feature type="domain" description="Glutamate-ammonia ligase adenylyltransferase repeated" evidence="8">
    <location>
        <begin position="554"/>
        <end position="807"/>
    </location>
</feature>
<comment type="function">
    <text evidence="7">Involved in the regulation of glutamine synthetase GlnA, a key enzyme in the process to assimilate ammonia. When cellular nitrogen levels are high, the C-terminal adenylyl transferase (AT) inactivates GlnA by covalent transfer of an adenylyl group from ATP to specific tyrosine residue of GlnA, thus reducing its activity. Conversely, when nitrogen levels are low, the N-terminal adenylyl removase (AR) activates GlnA by removing the adenylyl group by phosphorolysis, increasing its activity. The regulatory region of GlnE binds the signal transduction protein PII (GlnB) which indicates the nitrogen status of the cell.</text>
</comment>
<dbReference type="GO" id="GO:0000820">
    <property type="term" value="P:regulation of glutamine family amino acid metabolic process"/>
    <property type="evidence" value="ECO:0007669"/>
    <property type="project" value="UniProtKB-UniRule"/>
</dbReference>
<dbReference type="InterPro" id="IPR013546">
    <property type="entry name" value="PII_UdlTrfase/GS_AdlTrfase"/>
</dbReference>
<dbReference type="GO" id="GO:0000287">
    <property type="term" value="F:magnesium ion binding"/>
    <property type="evidence" value="ECO:0007669"/>
    <property type="project" value="UniProtKB-UniRule"/>
</dbReference>
<dbReference type="Gene3D" id="1.20.120.330">
    <property type="entry name" value="Nucleotidyltransferases domain 2"/>
    <property type="match status" value="2"/>
</dbReference>
<evidence type="ECO:0000313" key="11">
    <source>
        <dbReference type="Proteomes" id="UP000276260"/>
    </source>
</evidence>
<dbReference type="InterPro" id="IPR005190">
    <property type="entry name" value="GlnE_rpt_dom"/>
</dbReference>
<dbReference type="RefSeq" id="WP_052749307.1">
    <property type="nucleotide sequence ID" value="NZ_LAVS01000016.1"/>
</dbReference>
<feature type="region of interest" description="Adenylyl transferase" evidence="7">
    <location>
        <begin position="454"/>
        <end position="944"/>
    </location>
</feature>
<dbReference type="GO" id="GO:0005524">
    <property type="term" value="F:ATP binding"/>
    <property type="evidence" value="ECO:0007669"/>
    <property type="project" value="UniProtKB-UniRule"/>
</dbReference>
<keyword evidence="6 7" id="KW-0511">Multifunctional enzyme</keyword>
<evidence type="ECO:0000259" key="8">
    <source>
        <dbReference type="Pfam" id="PF03710"/>
    </source>
</evidence>
<comment type="cofactor">
    <cofactor evidence="7">
        <name>Mg(2+)</name>
        <dbReference type="ChEBI" id="CHEBI:18420"/>
    </cofactor>
</comment>
<evidence type="ECO:0000256" key="1">
    <source>
        <dbReference type="ARBA" id="ARBA00022679"/>
    </source>
</evidence>
<evidence type="ECO:0000256" key="7">
    <source>
        <dbReference type="HAMAP-Rule" id="MF_00802"/>
    </source>
</evidence>
<evidence type="ECO:0000256" key="5">
    <source>
        <dbReference type="ARBA" id="ARBA00022842"/>
    </source>
</evidence>
<feature type="region of interest" description="Adenylyl removase" evidence="7">
    <location>
        <begin position="1"/>
        <end position="447"/>
    </location>
</feature>
<dbReference type="GO" id="GO:0008882">
    <property type="term" value="F:[glutamate-ammonia-ligase] adenylyltransferase activity"/>
    <property type="evidence" value="ECO:0007669"/>
    <property type="project" value="UniProtKB-UniRule"/>
</dbReference>
<dbReference type="EC" id="2.7.7.89" evidence="7"/>
<name>A0A3P3QJ12_9GAMM</name>
<dbReference type="GO" id="GO:0005829">
    <property type="term" value="C:cytosol"/>
    <property type="evidence" value="ECO:0007669"/>
    <property type="project" value="TreeGrafter"/>
</dbReference>
<comment type="similarity">
    <text evidence="7">Belongs to the GlnE family.</text>
</comment>
<sequence>MSQLTAPFAAILPSELQHEVDLVLPTLLLPDLTEAQQQDLKFLLAVSPFLSRVMQQQPQLISVLLNKQQLALPLVQQNPFAELAEQSEASVFKALRRCRNAILAQILAADLLAVKSTEQCLQDISAMADNLINCAYQWAYQDVATQWGHPLDQSGKPMPLLILGMGKLGGGELNFSSDIDLIFTYPHNGETSGGRRSVEHQQFFTKLGQKLISALHQVTADGFVFRVDMRLRPFGDSGPLVLSFAAMEDYYQAQGREWERYAMLKARILNPDSVHAPELNQLLKPFVYRRYIDYSALESLRRMKQLIEQENRRRNRVDNIKLGAGGIREVEFVVQTLQLIRGGRLPELQQVSIFNALEALKHQNLLEPEQYQQLKQDYLWLRKVEQLLQGLDDQQTQTLPADELNRQRLVLGLGFSNWQQLTETTEQAMGRIHQHFKLVIDQGDNPEPEVMVLGRLCWDSELASADLAEHLDWLSADEAVQLLDHLKQFKQDCQKRSVGPRGRELLEKLIPFLLHQLAKQQGSALVLQRVLGVFRQIVSRTAYLELLSENPPALQQLVMLCHKSGWLAEHLARYPLLLDELIDPAQLYQVPNSTDYSDKLRQAMLRVPTDDLELQMEVLRQFKQAQQLRIAAADITGILPLMKVSDHLTFLAEAIIAAVVELSWQQMAEKYGLPAGLQPEDAKAFAVLAYGKLGGLELGYGSDLDLVFVHQCDNLAPTQGDKAIDSRQFYIKLVQRIVHMFTTRTPSGVLYEIDTRLRPAGNAGLLAVHIDTYAEYLEKDAWTWEHQALVRSRLVYGDDRISKRFNQIRSEVLARPRDLAVLKTEVTEMRQKLRQHHGEQSTEVKHAAGGIVDLEFISQYLVLGYGQQHPDLYFYSDNIRILDAAAAAGLLPLEQTQALQQAYQQLRGVSHRQTLDPATETAQQLENAMEQVRQVWEQLFGQTL</sequence>
<keyword evidence="11" id="KW-1185">Reference proteome</keyword>
<dbReference type="NCBIfam" id="NF008292">
    <property type="entry name" value="PRK11072.1"/>
    <property type="match status" value="1"/>
</dbReference>
<evidence type="ECO:0000256" key="6">
    <source>
        <dbReference type="ARBA" id="ARBA00023268"/>
    </source>
</evidence>
<keyword evidence="5 7" id="KW-0460">Magnesium</keyword>
<dbReference type="HAMAP" id="MF_00802">
    <property type="entry name" value="GlnE"/>
    <property type="match status" value="1"/>
</dbReference>
<gene>
    <name evidence="7" type="primary">glnE</name>
    <name evidence="10" type="ORF">EIK76_09845</name>
</gene>
<evidence type="ECO:0000313" key="10">
    <source>
        <dbReference type="EMBL" id="RRJ21177.1"/>
    </source>
</evidence>
<dbReference type="FunFam" id="3.30.460.10:FF:000009">
    <property type="entry name" value="Bifunctional glutamine synthetase adenylyltransferase/adenylyl-removing enzyme"/>
    <property type="match status" value="1"/>
</dbReference>
<dbReference type="GO" id="GO:0047388">
    <property type="term" value="F:[glutamine synthetase]-adenylyl-L-tyrosine phosphorylase activity"/>
    <property type="evidence" value="ECO:0007669"/>
    <property type="project" value="UniProtKB-EC"/>
</dbReference>
<dbReference type="AlphaFoldDB" id="A0A3P3QJ12"/>
<accession>A0A3P3QJ12</accession>
<keyword evidence="2 7" id="KW-0548">Nucleotidyltransferase</keyword>
<dbReference type="PANTHER" id="PTHR30621:SF0">
    <property type="entry name" value="BIFUNCTIONAL GLUTAMINE SYNTHETASE ADENYLYLTRANSFERASE_ADENYLYL-REMOVING ENZYME"/>
    <property type="match status" value="1"/>
</dbReference>
<dbReference type="Gene3D" id="1.20.120.1510">
    <property type="match status" value="1"/>
</dbReference>
<dbReference type="Pfam" id="PF03710">
    <property type="entry name" value="GlnE"/>
    <property type="match status" value="2"/>
</dbReference>
<feature type="domain" description="Glutamate-ammonia ligase adenylyltransferase repeated" evidence="8">
    <location>
        <begin position="39"/>
        <end position="271"/>
    </location>
</feature>
<dbReference type="FunFam" id="3.30.460.10:FF:000014">
    <property type="entry name" value="Bifunctional glutamine synthetase adenylyltransferase/adenylyl-removing enzyme"/>
    <property type="match status" value="1"/>
</dbReference>
<dbReference type="Pfam" id="PF08335">
    <property type="entry name" value="GlnD_UR_UTase"/>
    <property type="match status" value="2"/>
</dbReference>
<organism evidence="10 11">
    <name type="scientific">Rheinheimera mesophila</name>
    <dbReference type="NCBI Taxonomy" id="1547515"/>
    <lineage>
        <taxon>Bacteria</taxon>
        <taxon>Pseudomonadati</taxon>
        <taxon>Pseudomonadota</taxon>
        <taxon>Gammaproteobacteria</taxon>
        <taxon>Chromatiales</taxon>
        <taxon>Chromatiaceae</taxon>
        <taxon>Rheinheimera</taxon>
    </lineage>
</organism>
<dbReference type="SUPFAM" id="SSF81301">
    <property type="entry name" value="Nucleotidyltransferase"/>
    <property type="match status" value="2"/>
</dbReference>
<dbReference type="Gene3D" id="3.30.460.10">
    <property type="entry name" value="Beta Polymerase, domain 2"/>
    <property type="match status" value="2"/>
</dbReference>
<evidence type="ECO:0000256" key="3">
    <source>
        <dbReference type="ARBA" id="ARBA00022741"/>
    </source>
</evidence>
<comment type="catalytic activity">
    <reaction evidence="7">
        <text>[glutamine synthetase]-O(4)-(5'-adenylyl)-L-tyrosine + phosphate = [glutamine synthetase]-L-tyrosine + ADP</text>
        <dbReference type="Rhea" id="RHEA:43716"/>
        <dbReference type="Rhea" id="RHEA-COMP:10660"/>
        <dbReference type="Rhea" id="RHEA-COMP:10661"/>
        <dbReference type="ChEBI" id="CHEBI:43474"/>
        <dbReference type="ChEBI" id="CHEBI:46858"/>
        <dbReference type="ChEBI" id="CHEBI:83624"/>
        <dbReference type="ChEBI" id="CHEBI:456216"/>
        <dbReference type="EC" id="2.7.7.89"/>
    </reaction>
</comment>
<dbReference type="OrthoDB" id="9759366at2"/>
<feature type="domain" description="PII-uridylyltransferase/Glutamine-synthetase adenylyltransferase" evidence="9">
    <location>
        <begin position="301"/>
        <end position="439"/>
    </location>
</feature>
<dbReference type="InterPro" id="IPR043519">
    <property type="entry name" value="NT_sf"/>
</dbReference>
<keyword evidence="3 7" id="KW-0547">Nucleotide-binding</keyword>
<keyword evidence="10" id="KW-0436">Ligase</keyword>
<evidence type="ECO:0000256" key="4">
    <source>
        <dbReference type="ARBA" id="ARBA00022840"/>
    </source>
</evidence>
<comment type="catalytic activity">
    <reaction evidence="7">
        <text>[glutamine synthetase]-L-tyrosine + ATP = [glutamine synthetase]-O(4)-(5'-adenylyl)-L-tyrosine + diphosphate</text>
        <dbReference type="Rhea" id="RHEA:18589"/>
        <dbReference type="Rhea" id="RHEA-COMP:10660"/>
        <dbReference type="Rhea" id="RHEA-COMP:10661"/>
        <dbReference type="ChEBI" id="CHEBI:30616"/>
        <dbReference type="ChEBI" id="CHEBI:33019"/>
        <dbReference type="ChEBI" id="CHEBI:46858"/>
        <dbReference type="ChEBI" id="CHEBI:83624"/>
        <dbReference type="EC" id="2.7.7.42"/>
    </reaction>
</comment>
<protein>
    <recommendedName>
        <fullName evidence="7">Bifunctional glutamine synthetase adenylyltransferase/adenylyl-removing enzyme</fullName>
    </recommendedName>
    <alternativeName>
        <fullName evidence="7">ATP:glutamine synthetase adenylyltransferase</fullName>
    </alternativeName>
    <alternativeName>
        <fullName evidence="7">ATase</fullName>
    </alternativeName>
    <domain>
        <recommendedName>
            <fullName evidence="7">Glutamine synthetase adenylyl-L-tyrosine phosphorylase</fullName>
            <ecNumber evidence="7">2.7.7.89</ecNumber>
        </recommendedName>
        <alternativeName>
            <fullName evidence="7">Adenylyl removase</fullName>
            <shortName evidence="7">AR</shortName>
            <shortName evidence="7">AT-N</shortName>
        </alternativeName>
    </domain>
    <domain>
        <recommendedName>
            <fullName evidence="7">Glutamine synthetase adenylyl transferase</fullName>
            <ecNumber evidence="7">2.7.7.42</ecNumber>
        </recommendedName>
        <alternativeName>
            <fullName evidence="7">Adenylyl transferase</fullName>
            <shortName evidence="7">AT</shortName>
            <shortName evidence="7">AT-C</shortName>
        </alternativeName>
    </domain>
</protein>
<dbReference type="CDD" id="cd05401">
    <property type="entry name" value="NT_GlnE_GlnD_like"/>
    <property type="match status" value="2"/>
</dbReference>
<keyword evidence="1 7" id="KW-0808">Transferase</keyword>
<dbReference type="PANTHER" id="PTHR30621">
    <property type="entry name" value="GLUTAMINE SYNTHETASE ADENYLYLTRANSFERASE"/>
    <property type="match status" value="1"/>
</dbReference>
<keyword evidence="4 7" id="KW-0067">ATP-binding</keyword>
<reference evidence="10 11" key="1">
    <citation type="submission" date="2018-11" db="EMBL/GenBank/DDBJ databases">
        <title>Draft genome analysis of Rheinheimera mesophila isolated from an industrial waste site.</title>
        <authorList>
            <person name="Yu Q."/>
            <person name="Qi Y."/>
            <person name="Zhang H."/>
            <person name="Lu Y."/>
            <person name="Pu J."/>
        </authorList>
    </citation>
    <scope>NUCLEOTIDE SEQUENCE [LARGE SCALE GENOMIC DNA]</scope>
    <source>
        <strain evidence="10 11">IITR13</strain>
    </source>
</reference>
<dbReference type="EC" id="2.7.7.42" evidence="7"/>
<dbReference type="InterPro" id="IPR023057">
    <property type="entry name" value="GlnE"/>
</dbReference>
<evidence type="ECO:0000256" key="2">
    <source>
        <dbReference type="ARBA" id="ARBA00022695"/>
    </source>
</evidence>
<feature type="domain" description="PII-uridylyltransferase/Glutamine-synthetase adenylyltransferase" evidence="9">
    <location>
        <begin position="828"/>
        <end position="912"/>
    </location>
</feature>
<dbReference type="Proteomes" id="UP000276260">
    <property type="component" value="Unassembled WGS sequence"/>
</dbReference>
<dbReference type="SUPFAM" id="SSF81593">
    <property type="entry name" value="Nucleotidyltransferase substrate binding subunit/domain"/>
    <property type="match status" value="2"/>
</dbReference>
<dbReference type="EMBL" id="RRCF01000002">
    <property type="protein sequence ID" value="RRJ21177.1"/>
    <property type="molecule type" value="Genomic_DNA"/>
</dbReference>
<dbReference type="FunFam" id="1.20.120.330:FF:000005">
    <property type="entry name" value="Bifunctional glutamine synthetase adenylyltransferase/adenylyl-removing enzyme"/>
    <property type="match status" value="1"/>
</dbReference>
<comment type="caution">
    <text evidence="10">The sequence shown here is derived from an EMBL/GenBank/DDBJ whole genome shotgun (WGS) entry which is preliminary data.</text>
</comment>